<evidence type="ECO:0000256" key="2">
    <source>
        <dbReference type="ARBA" id="ARBA00009592"/>
    </source>
</evidence>
<dbReference type="Pfam" id="PF00560">
    <property type="entry name" value="LRR_1"/>
    <property type="match status" value="5"/>
</dbReference>
<keyword evidence="4" id="KW-0433">Leucine-rich repeat</keyword>
<reference evidence="14 15" key="2">
    <citation type="submission" date="2024-10" db="EMBL/GenBank/DDBJ databases">
        <authorList>
            <person name="Ryan C."/>
        </authorList>
    </citation>
    <scope>NUCLEOTIDE SEQUENCE [LARGE SCALE GENOMIC DNA]</scope>
</reference>
<reference evidence="15" key="1">
    <citation type="submission" date="2024-06" db="EMBL/GenBank/DDBJ databases">
        <authorList>
            <person name="Ryan C."/>
        </authorList>
    </citation>
    <scope>NUCLEOTIDE SEQUENCE [LARGE SCALE GENOMIC DNA]</scope>
</reference>
<evidence type="ECO:0000256" key="10">
    <source>
        <dbReference type="ARBA" id="ARBA00023180"/>
    </source>
</evidence>
<comment type="subcellular location">
    <subcellularLocation>
        <location evidence="1">Cell membrane</location>
        <topology evidence="1">Single-pass type I membrane protein</topology>
    </subcellularLocation>
</comment>
<keyword evidence="6 12" id="KW-0732">Signal</keyword>
<dbReference type="PROSITE" id="PS51450">
    <property type="entry name" value="LRR"/>
    <property type="match status" value="1"/>
</dbReference>
<keyword evidence="15" id="KW-1185">Reference proteome</keyword>
<sequence length="671" mass="74304">MINILLPSITILFLLFLPIQSNPVPSTRNKNSSSNTRHCVPHERDALLAFRASLSDPGNYLSSWQGEGCCQWNGIRCSNRTGHVVELRLRSLEGVSPSIRFRGGQMSTPLLDLKNLRTLDLRNNNFGGAPIPEFIGGLKSLRYLYISNSRFGGRVPPQIGNLSKLLCLDLNTIFDDSYIYSTDLAWLSRLTTLKYLDLSKVNLSTVPNWVHVVNKLPSLVTLNLRFCGLQNVIPSPVNVNLTSLENLDLYGNEFSSSLGPKNLFWDLPSLLHLDMGMCGLRGSIPEEVGNMTLITRLYLNVNNLTGTIPTTFKNLRNLEELLLYGNSINGPVAVLLERLPTENSLQDLTLFENNLSGNLPNQLRHLRNLTRDTLPSLSFLSLRSNLFSGHIPLQLAKMKGLQYLDLACNNMSGAIPQTLADLIGMAVAPQDDDSLSDIVDYGYNIDGATNVVAYTGSSLVIMKGQQLEFTSRIMYMVNFDLSCNSLTGHIPKEIGKLPALKNLNLSWNHLSGVIPDSIGEVQSLESLDLSHNEFGGEIPGSIAMLTSLEYLNLSYNNLTGRIPSGNQLQTLNGQASIYIGNPGLCGPPLSKNCSEPGLTPHTPKGGKDTSDIVFLFLAMSSGYVMGLWTIFCLFLFNKNWRVACFKFSDCLYDWVYVHVSLSWPFCTRRKL</sequence>
<dbReference type="Pfam" id="PF08263">
    <property type="entry name" value="LRRNT_2"/>
    <property type="match status" value="1"/>
</dbReference>
<dbReference type="Proteomes" id="UP001497457">
    <property type="component" value="Chromosome 19rd"/>
</dbReference>
<dbReference type="PANTHER" id="PTHR48063:SF93">
    <property type="entry name" value="LEUCINE-RICH REPEAT-CONTAINING N-TERMINAL PLANT-TYPE DOMAIN-CONTAINING PROTEIN"/>
    <property type="match status" value="1"/>
</dbReference>
<feature type="transmembrane region" description="Helical" evidence="11">
    <location>
        <begin position="612"/>
        <end position="636"/>
    </location>
</feature>
<evidence type="ECO:0000256" key="12">
    <source>
        <dbReference type="SAM" id="SignalP"/>
    </source>
</evidence>
<dbReference type="Pfam" id="PF13855">
    <property type="entry name" value="LRR_8"/>
    <property type="match status" value="1"/>
</dbReference>
<evidence type="ECO:0000256" key="7">
    <source>
        <dbReference type="ARBA" id="ARBA00022737"/>
    </source>
</evidence>
<evidence type="ECO:0000256" key="4">
    <source>
        <dbReference type="ARBA" id="ARBA00022614"/>
    </source>
</evidence>
<feature type="domain" description="Leucine-rich repeat-containing N-terminal plant-type" evidence="13">
    <location>
        <begin position="41"/>
        <end position="78"/>
    </location>
</feature>
<dbReference type="InterPro" id="IPR046956">
    <property type="entry name" value="RLP23-like"/>
</dbReference>
<feature type="signal peptide" evidence="12">
    <location>
        <begin position="1"/>
        <end position="21"/>
    </location>
</feature>
<dbReference type="InterPro" id="IPR003591">
    <property type="entry name" value="Leu-rich_rpt_typical-subtyp"/>
</dbReference>
<dbReference type="GO" id="GO:0005886">
    <property type="term" value="C:plasma membrane"/>
    <property type="evidence" value="ECO:0007669"/>
    <property type="project" value="UniProtKB-SubCell"/>
</dbReference>
<dbReference type="SUPFAM" id="SSF52047">
    <property type="entry name" value="RNI-like"/>
    <property type="match status" value="2"/>
</dbReference>
<comment type="similarity">
    <text evidence="2">Belongs to the RLP family.</text>
</comment>
<dbReference type="SMART" id="SM00369">
    <property type="entry name" value="LRR_TYP"/>
    <property type="match status" value="6"/>
</dbReference>
<dbReference type="AlphaFoldDB" id="A0ABC8ZN99"/>
<gene>
    <name evidence="14" type="ORF">URODEC1_LOCUS45837</name>
</gene>
<accession>A0ABC8ZN99</accession>
<keyword evidence="10" id="KW-0325">Glycoprotein</keyword>
<proteinExistence type="inferred from homology"/>
<keyword evidence="3" id="KW-1003">Cell membrane</keyword>
<protein>
    <recommendedName>
        <fullName evidence="13">Leucine-rich repeat-containing N-terminal plant-type domain-containing protein</fullName>
    </recommendedName>
</protein>
<dbReference type="PANTHER" id="PTHR48063">
    <property type="entry name" value="LRR RECEPTOR-LIKE KINASE"/>
    <property type="match status" value="1"/>
</dbReference>
<dbReference type="InterPro" id="IPR032675">
    <property type="entry name" value="LRR_dom_sf"/>
</dbReference>
<evidence type="ECO:0000256" key="6">
    <source>
        <dbReference type="ARBA" id="ARBA00022729"/>
    </source>
</evidence>
<evidence type="ECO:0000256" key="9">
    <source>
        <dbReference type="ARBA" id="ARBA00023136"/>
    </source>
</evidence>
<dbReference type="InterPro" id="IPR013210">
    <property type="entry name" value="LRR_N_plant-typ"/>
</dbReference>
<keyword evidence="7" id="KW-0677">Repeat</keyword>
<evidence type="ECO:0000259" key="13">
    <source>
        <dbReference type="Pfam" id="PF08263"/>
    </source>
</evidence>
<evidence type="ECO:0000313" key="15">
    <source>
        <dbReference type="Proteomes" id="UP001497457"/>
    </source>
</evidence>
<dbReference type="InterPro" id="IPR001611">
    <property type="entry name" value="Leu-rich_rpt"/>
</dbReference>
<evidence type="ECO:0000256" key="5">
    <source>
        <dbReference type="ARBA" id="ARBA00022692"/>
    </source>
</evidence>
<evidence type="ECO:0000256" key="8">
    <source>
        <dbReference type="ARBA" id="ARBA00022989"/>
    </source>
</evidence>
<keyword evidence="8 11" id="KW-1133">Transmembrane helix</keyword>
<dbReference type="Gene3D" id="3.80.10.10">
    <property type="entry name" value="Ribonuclease Inhibitor"/>
    <property type="match status" value="2"/>
</dbReference>
<evidence type="ECO:0000256" key="11">
    <source>
        <dbReference type="SAM" id="Phobius"/>
    </source>
</evidence>
<dbReference type="FunFam" id="3.80.10.10:FF:000649">
    <property type="entry name" value="Leucine Rich Repeat family protein"/>
    <property type="match status" value="1"/>
</dbReference>
<keyword evidence="5 11" id="KW-0812">Transmembrane</keyword>
<dbReference type="EMBL" id="OZ075129">
    <property type="protein sequence ID" value="CAL4962785.1"/>
    <property type="molecule type" value="Genomic_DNA"/>
</dbReference>
<dbReference type="PRINTS" id="PR00019">
    <property type="entry name" value="LEURICHRPT"/>
</dbReference>
<keyword evidence="9 11" id="KW-0472">Membrane</keyword>
<evidence type="ECO:0000256" key="1">
    <source>
        <dbReference type="ARBA" id="ARBA00004251"/>
    </source>
</evidence>
<dbReference type="FunFam" id="3.80.10.10:FF:000213">
    <property type="entry name" value="Tyrosine-sulfated glycopeptide receptor 1"/>
    <property type="match status" value="1"/>
</dbReference>
<name>A0ABC8ZN99_9POAL</name>
<evidence type="ECO:0000313" key="14">
    <source>
        <dbReference type="EMBL" id="CAL4962785.1"/>
    </source>
</evidence>
<organism evidence="14 15">
    <name type="scientific">Urochloa decumbens</name>
    <dbReference type="NCBI Taxonomy" id="240449"/>
    <lineage>
        <taxon>Eukaryota</taxon>
        <taxon>Viridiplantae</taxon>
        <taxon>Streptophyta</taxon>
        <taxon>Embryophyta</taxon>
        <taxon>Tracheophyta</taxon>
        <taxon>Spermatophyta</taxon>
        <taxon>Magnoliopsida</taxon>
        <taxon>Liliopsida</taxon>
        <taxon>Poales</taxon>
        <taxon>Poaceae</taxon>
        <taxon>PACMAD clade</taxon>
        <taxon>Panicoideae</taxon>
        <taxon>Panicodae</taxon>
        <taxon>Paniceae</taxon>
        <taxon>Melinidinae</taxon>
        <taxon>Urochloa</taxon>
    </lineage>
</organism>
<evidence type="ECO:0000256" key="3">
    <source>
        <dbReference type="ARBA" id="ARBA00022475"/>
    </source>
</evidence>
<feature type="chain" id="PRO_5044864819" description="Leucine-rich repeat-containing N-terminal plant-type domain-containing protein" evidence="12">
    <location>
        <begin position="22"/>
        <end position="671"/>
    </location>
</feature>